<evidence type="ECO:0000259" key="2">
    <source>
        <dbReference type="Pfam" id="PF12766"/>
    </source>
</evidence>
<dbReference type="GO" id="GO:0010181">
    <property type="term" value="F:FMN binding"/>
    <property type="evidence" value="ECO:0007669"/>
    <property type="project" value="InterPro"/>
</dbReference>
<keyword evidence="4" id="KW-1185">Reference proteome</keyword>
<proteinExistence type="predicted"/>
<dbReference type="InterPro" id="IPR012349">
    <property type="entry name" value="Split_barrel_FMN-bd"/>
</dbReference>
<organism evidence="3 4">
    <name type="scientific">Boletus edulis BED1</name>
    <dbReference type="NCBI Taxonomy" id="1328754"/>
    <lineage>
        <taxon>Eukaryota</taxon>
        <taxon>Fungi</taxon>
        <taxon>Dikarya</taxon>
        <taxon>Basidiomycota</taxon>
        <taxon>Agaricomycotina</taxon>
        <taxon>Agaricomycetes</taxon>
        <taxon>Agaricomycetidae</taxon>
        <taxon>Boletales</taxon>
        <taxon>Boletineae</taxon>
        <taxon>Boletaceae</taxon>
        <taxon>Boletoideae</taxon>
        <taxon>Boletus</taxon>
    </lineage>
</organism>
<dbReference type="Pfam" id="PF12766">
    <property type="entry name" value="Pyridox_oxase_2"/>
    <property type="match status" value="1"/>
</dbReference>
<evidence type="ECO:0000313" key="4">
    <source>
        <dbReference type="Proteomes" id="UP001194468"/>
    </source>
</evidence>
<dbReference type="SUPFAM" id="SSF50475">
    <property type="entry name" value="FMN-binding split barrel"/>
    <property type="match status" value="1"/>
</dbReference>
<dbReference type="PANTHER" id="PTHR28243">
    <property type="entry name" value="AGL049CP"/>
    <property type="match status" value="1"/>
</dbReference>
<feature type="domain" description="Pyridoxamine 5'-phosphate oxidase Alr4036 family FMN-binding" evidence="2">
    <location>
        <begin position="4"/>
        <end position="48"/>
    </location>
</feature>
<protein>
    <recommendedName>
        <fullName evidence="2">Pyridoxamine 5'-phosphate oxidase Alr4036 family FMN-binding domain-containing protein</fullName>
    </recommendedName>
</protein>
<dbReference type="Gene3D" id="2.30.110.10">
    <property type="entry name" value="Electron Transport, Fmn-binding Protein, Chain A"/>
    <property type="match status" value="1"/>
</dbReference>
<dbReference type="Proteomes" id="UP001194468">
    <property type="component" value="Unassembled WGS sequence"/>
</dbReference>
<accession>A0AAD4GCQ9</accession>
<evidence type="ECO:0000313" key="3">
    <source>
        <dbReference type="EMBL" id="KAF8435686.1"/>
    </source>
</evidence>
<reference evidence="3" key="2">
    <citation type="journal article" date="2020" name="Nat. Commun.">
        <title>Large-scale genome sequencing of mycorrhizal fungi provides insights into the early evolution of symbiotic traits.</title>
        <authorList>
            <person name="Miyauchi S."/>
            <person name="Kiss E."/>
            <person name="Kuo A."/>
            <person name="Drula E."/>
            <person name="Kohler A."/>
            <person name="Sanchez-Garcia M."/>
            <person name="Morin E."/>
            <person name="Andreopoulos B."/>
            <person name="Barry K.W."/>
            <person name="Bonito G."/>
            <person name="Buee M."/>
            <person name="Carver A."/>
            <person name="Chen C."/>
            <person name="Cichocki N."/>
            <person name="Clum A."/>
            <person name="Culley D."/>
            <person name="Crous P.W."/>
            <person name="Fauchery L."/>
            <person name="Girlanda M."/>
            <person name="Hayes R.D."/>
            <person name="Keri Z."/>
            <person name="LaButti K."/>
            <person name="Lipzen A."/>
            <person name="Lombard V."/>
            <person name="Magnuson J."/>
            <person name="Maillard F."/>
            <person name="Murat C."/>
            <person name="Nolan M."/>
            <person name="Ohm R.A."/>
            <person name="Pangilinan J."/>
            <person name="Pereira M.F."/>
            <person name="Perotto S."/>
            <person name="Peter M."/>
            <person name="Pfister S."/>
            <person name="Riley R."/>
            <person name="Sitrit Y."/>
            <person name="Stielow J.B."/>
            <person name="Szollosi G."/>
            <person name="Zifcakova L."/>
            <person name="Stursova M."/>
            <person name="Spatafora J.W."/>
            <person name="Tedersoo L."/>
            <person name="Vaario L.M."/>
            <person name="Yamada A."/>
            <person name="Yan M."/>
            <person name="Wang P."/>
            <person name="Xu J."/>
            <person name="Bruns T."/>
            <person name="Baldrian P."/>
            <person name="Vilgalys R."/>
            <person name="Dunand C."/>
            <person name="Henrissat B."/>
            <person name="Grigoriev I.V."/>
            <person name="Hibbett D."/>
            <person name="Nagy L.G."/>
            <person name="Martin F.M."/>
        </authorList>
    </citation>
    <scope>NUCLEOTIDE SEQUENCE</scope>
    <source>
        <strain evidence="3">BED1</strain>
    </source>
</reference>
<dbReference type="PANTHER" id="PTHR28243:SF1">
    <property type="entry name" value="PYRIDOXAMINE 5'-PHOSPHATE OXIDASE ALR4036 FAMILY FMN-BINDING DOMAIN-CONTAINING PROTEIN"/>
    <property type="match status" value="1"/>
</dbReference>
<reference evidence="3" key="1">
    <citation type="submission" date="2019-10" db="EMBL/GenBank/DDBJ databases">
        <authorList>
            <consortium name="DOE Joint Genome Institute"/>
            <person name="Kuo A."/>
            <person name="Miyauchi S."/>
            <person name="Kiss E."/>
            <person name="Drula E."/>
            <person name="Kohler A."/>
            <person name="Sanchez-Garcia M."/>
            <person name="Andreopoulos B."/>
            <person name="Barry K.W."/>
            <person name="Bonito G."/>
            <person name="Buee M."/>
            <person name="Carver A."/>
            <person name="Chen C."/>
            <person name="Cichocki N."/>
            <person name="Clum A."/>
            <person name="Culley D."/>
            <person name="Crous P.W."/>
            <person name="Fauchery L."/>
            <person name="Girlanda M."/>
            <person name="Hayes R."/>
            <person name="Keri Z."/>
            <person name="LaButti K."/>
            <person name="Lipzen A."/>
            <person name="Lombard V."/>
            <person name="Magnuson J."/>
            <person name="Maillard F."/>
            <person name="Morin E."/>
            <person name="Murat C."/>
            <person name="Nolan M."/>
            <person name="Ohm R."/>
            <person name="Pangilinan J."/>
            <person name="Pereira M."/>
            <person name="Perotto S."/>
            <person name="Peter M."/>
            <person name="Riley R."/>
            <person name="Sitrit Y."/>
            <person name="Stielow B."/>
            <person name="Szollosi G."/>
            <person name="Zifcakova L."/>
            <person name="Stursova M."/>
            <person name="Spatafora J.W."/>
            <person name="Tedersoo L."/>
            <person name="Vaario L.-M."/>
            <person name="Yamada A."/>
            <person name="Yan M."/>
            <person name="Wang P."/>
            <person name="Xu J."/>
            <person name="Bruns T."/>
            <person name="Baldrian P."/>
            <person name="Vilgalys R."/>
            <person name="Henrissat B."/>
            <person name="Grigoriev I.V."/>
            <person name="Hibbett D."/>
            <person name="Nagy L.G."/>
            <person name="Martin F.M."/>
        </authorList>
    </citation>
    <scope>NUCLEOTIDE SEQUENCE</scope>
    <source>
        <strain evidence="3">BED1</strain>
    </source>
</reference>
<dbReference type="InterPro" id="IPR024624">
    <property type="entry name" value="Pyridox_Oxase_Alr4036_FMN-bd"/>
</dbReference>
<dbReference type="AlphaFoldDB" id="A0AAD4GCQ9"/>
<dbReference type="EMBL" id="WHUW01000024">
    <property type="protein sequence ID" value="KAF8435686.1"/>
    <property type="molecule type" value="Genomic_DNA"/>
</dbReference>
<gene>
    <name evidence="3" type="ORF">L210DRAFT_914415</name>
</gene>
<evidence type="ECO:0000256" key="1">
    <source>
        <dbReference type="SAM" id="MobiDB-lite"/>
    </source>
</evidence>
<name>A0AAD4GCQ9_BOLED</name>
<sequence>MARKAWHEALASALQKEDQAVMQFATLEAPSTPRVRSLIHRGFITASTLPNPPTHPHHDRRPNAQSHTTRDQQRHRGGVLDPKHPRAVPSPRTGIDRTCAGVLEALPRTERRGLRRTPQKRDFDWEEKRVAVFDAMSGSMKATWCRPVPGTPLGENGEEEMKKWPKRLPKVGEAGSDAEKRLLGVALGNFALLMVEPFEVDYVELGVVPNRRTRCEREEGSVEFKETSVVP</sequence>
<feature type="region of interest" description="Disordered" evidence="1">
    <location>
        <begin position="45"/>
        <end position="95"/>
    </location>
</feature>
<comment type="caution">
    <text evidence="3">The sequence shown here is derived from an EMBL/GenBank/DDBJ whole genome shotgun (WGS) entry which is preliminary data.</text>
</comment>